<dbReference type="Proteomes" id="UP001165960">
    <property type="component" value="Unassembled WGS sequence"/>
</dbReference>
<organism evidence="1 2">
    <name type="scientific">Entomophthora muscae</name>
    <dbReference type="NCBI Taxonomy" id="34485"/>
    <lineage>
        <taxon>Eukaryota</taxon>
        <taxon>Fungi</taxon>
        <taxon>Fungi incertae sedis</taxon>
        <taxon>Zoopagomycota</taxon>
        <taxon>Entomophthoromycotina</taxon>
        <taxon>Entomophthoromycetes</taxon>
        <taxon>Entomophthorales</taxon>
        <taxon>Entomophthoraceae</taxon>
        <taxon>Entomophthora</taxon>
    </lineage>
</organism>
<evidence type="ECO:0000313" key="1">
    <source>
        <dbReference type="EMBL" id="KAJ9069504.1"/>
    </source>
</evidence>
<keyword evidence="2" id="KW-1185">Reference proteome</keyword>
<comment type="caution">
    <text evidence="1">The sequence shown here is derived from an EMBL/GenBank/DDBJ whole genome shotgun (WGS) entry which is preliminary data.</text>
</comment>
<sequence length="94" mass="10523">MIKSASLMYSANSTSVDIGMMEVDGQFLYSVIFIGPKTAFHNSSEMPMKITLPSSKNTSVFYPTSYMHVYSNNATSKCDYEPNTILYSEELPKI</sequence>
<evidence type="ECO:0000313" key="2">
    <source>
        <dbReference type="Proteomes" id="UP001165960"/>
    </source>
</evidence>
<protein>
    <submittedName>
        <fullName evidence="1">Uncharacterized protein</fullName>
    </submittedName>
</protein>
<reference evidence="1" key="1">
    <citation type="submission" date="2022-04" db="EMBL/GenBank/DDBJ databases">
        <title>Genome of the entomopathogenic fungus Entomophthora muscae.</title>
        <authorList>
            <person name="Elya C."/>
            <person name="Lovett B.R."/>
            <person name="Lee E."/>
            <person name="Macias A.M."/>
            <person name="Hajek A.E."/>
            <person name="De Bivort B.L."/>
            <person name="Kasson M.T."/>
            <person name="De Fine Licht H.H."/>
            <person name="Stajich J.E."/>
        </authorList>
    </citation>
    <scope>NUCLEOTIDE SEQUENCE</scope>
    <source>
        <strain evidence="1">Berkeley</strain>
    </source>
</reference>
<gene>
    <name evidence="1" type="ORF">DSO57_1017981</name>
</gene>
<proteinExistence type="predicted"/>
<accession>A0ACC2T4A9</accession>
<dbReference type="EMBL" id="QTSX02003627">
    <property type="protein sequence ID" value="KAJ9069504.1"/>
    <property type="molecule type" value="Genomic_DNA"/>
</dbReference>
<name>A0ACC2T4A9_9FUNG</name>